<dbReference type="Gene3D" id="3.40.30.10">
    <property type="entry name" value="Glutaredoxin"/>
    <property type="match status" value="1"/>
</dbReference>
<dbReference type="InterPro" id="IPR051099">
    <property type="entry name" value="AGR/TXD"/>
</dbReference>
<reference evidence="6" key="1">
    <citation type="submission" date="2023-01" db="EMBL/GenBank/DDBJ databases">
        <title>Genome assembly of the deep-sea coral Lophelia pertusa.</title>
        <authorList>
            <person name="Herrera S."/>
            <person name="Cordes E."/>
        </authorList>
    </citation>
    <scope>NUCLEOTIDE SEQUENCE</scope>
    <source>
        <strain evidence="6">USNM1676648</strain>
        <tissue evidence="6">Polyp</tissue>
    </source>
</reference>
<keyword evidence="7" id="KW-1185">Reference proteome</keyword>
<dbReference type="OrthoDB" id="262308at2759"/>
<dbReference type="InterPro" id="IPR036249">
    <property type="entry name" value="Thioredoxin-like_sf"/>
</dbReference>
<dbReference type="PANTHER" id="PTHR15337:SF11">
    <property type="entry name" value="THIOREDOXIN DOMAIN-CONTAINING PROTEIN"/>
    <property type="match status" value="1"/>
</dbReference>
<dbReference type="PROSITE" id="PS00194">
    <property type="entry name" value="THIOREDOXIN_1"/>
    <property type="match status" value="1"/>
</dbReference>
<dbReference type="AlphaFoldDB" id="A0A9W9YM87"/>
<dbReference type="CDD" id="cd02959">
    <property type="entry name" value="ERp19"/>
    <property type="match status" value="1"/>
</dbReference>
<keyword evidence="3" id="KW-0732">Signal</keyword>
<dbReference type="EMBL" id="MU827318">
    <property type="protein sequence ID" value="KAJ7357775.1"/>
    <property type="molecule type" value="Genomic_DNA"/>
</dbReference>
<name>A0A9W9YM87_9CNID</name>
<organism evidence="6 7">
    <name type="scientific">Desmophyllum pertusum</name>
    <dbReference type="NCBI Taxonomy" id="174260"/>
    <lineage>
        <taxon>Eukaryota</taxon>
        <taxon>Metazoa</taxon>
        <taxon>Cnidaria</taxon>
        <taxon>Anthozoa</taxon>
        <taxon>Hexacorallia</taxon>
        <taxon>Scleractinia</taxon>
        <taxon>Caryophylliina</taxon>
        <taxon>Caryophylliidae</taxon>
        <taxon>Desmophyllum</taxon>
    </lineage>
</organism>
<evidence type="ECO:0000256" key="1">
    <source>
        <dbReference type="ARBA" id="ARBA00013094"/>
    </source>
</evidence>
<dbReference type="Proteomes" id="UP001163046">
    <property type="component" value="Unassembled WGS sequence"/>
</dbReference>
<dbReference type="GO" id="GO:0019153">
    <property type="term" value="F:protein-disulfide reductase (glutathione) activity"/>
    <property type="evidence" value="ECO:0007669"/>
    <property type="project" value="UniProtKB-EC"/>
</dbReference>
<keyword evidence="6" id="KW-0560">Oxidoreductase</keyword>
<dbReference type="InterPro" id="IPR017937">
    <property type="entry name" value="Thioredoxin_CS"/>
</dbReference>
<dbReference type="Pfam" id="PF13899">
    <property type="entry name" value="Thioredoxin_7"/>
    <property type="match status" value="1"/>
</dbReference>
<dbReference type="PROSITE" id="PS51352">
    <property type="entry name" value="THIOREDOXIN_2"/>
    <property type="match status" value="1"/>
</dbReference>
<sequence length="168" mass="18973">MAVVFSMSLHSFTLLIYTGLLCLFTVDGLLGKGFGDHLDWKTYSEGLKEAQSSHKPVMLIIHKSWCGACKALKPKFAQSKEIEELSKKFVMINVEDEEEPQDTKFQLDGSYIPRIFILDSSGRVQKDIYNKKGNPSYKYYYGSTPGIVDSMKEALENMIDGVRIGDEL</sequence>
<accession>A0A9W9YM87</accession>
<proteinExistence type="predicted"/>
<evidence type="ECO:0000256" key="4">
    <source>
        <dbReference type="ARBA" id="ARBA00033687"/>
    </source>
</evidence>
<comment type="catalytic activity">
    <reaction evidence="4">
        <text>[protein]-disulfide + 2 glutathione = [protein]-dithiol + glutathione disulfide</text>
        <dbReference type="Rhea" id="RHEA:21064"/>
        <dbReference type="Rhea" id="RHEA-COMP:10593"/>
        <dbReference type="Rhea" id="RHEA-COMP:10594"/>
        <dbReference type="ChEBI" id="CHEBI:29950"/>
        <dbReference type="ChEBI" id="CHEBI:50058"/>
        <dbReference type="ChEBI" id="CHEBI:57925"/>
        <dbReference type="ChEBI" id="CHEBI:58297"/>
        <dbReference type="EC" id="1.8.4.2"/>
    </reaction>
    <physiologicalReaction direction="right-to-left" evidence="4">
        <dbReference type="Rhea" id="RHEA:21066"/>
    </physiologicalReaction>
</comment>
<evidence type="ECO:0000259" key="5">
    <source>
        <dbReference type="PROSITE" id="PS51352"/>
    </source>
</evidence>
<gene>
    <name evidence="6" type="primary">TXNDC12_2</name>
    <name evidence="6" type="ORF">OS493_023251</name>
</gene>
<dbReference type="InterPro" id="IPR013766">
    <property type="entry name" value="Thioredoxin_domain"/>
</dbReference>
<comment type="caution">
    <text evidence="6">The sequence shown here is derived from an EMBL/GenBank/DDBJ whole genome shotgun (WGS) entry which is preliminary data.</text>
</comment>
<feature type="domain" description="Thioredoxin" evidence="5">
    <location>
        <begin position="15"/>
        <end position="160"/>
    </location>
</feature>
<evidence type="ECO:0000313" key="7">
    <source>
        <dbReference type="Proteomes" id="UP001163046"/>
    </source>
</evidence>
<protein>
    <recommendedName>
        <fullName evidence="2">Thioredoxin domain-containing protein 12</fullName>
        <ecNumber evidence="1">1.8.4.2</ecNumber>
    </recommendedName>
</protein>
<dbReference type="InterPro" id="IPR037462">
    <property type="entry name" value="ERp19"/>
</dbReference>
<evidence type="ECO:0000256" key="2">
    <source>
        <dbReference type="ARBA" id="ARBA00016955"/>
    </source>
</evidence>
<dbReference type="EC" id="1.8.4.2" evidence="1"/>
<dbReference type="SUPFAM" id="SSF52833">
    <property type="entry name" value="Thioredoxin-like"/>
    <property type="match status" value="1"/>
</dbReference>
<dbReference type="GO" id="GO:0005783">
    <property type="term" value="C:endoplasmic reticulum"/>
    <property type="evidence" value="ECO:0007669"/>
    <property type="project" value="TreeGrafter"/>
</dbReference>
<evidence type="ECO:0000313" key="6">
    <source>
        <dbReference type="EMBL" id="KAJ7357775.1"/>
    </source>
</evidence>
<evidence type="ECO:0000256" key="3">
    <source>
        <dbReference type="ARBA" id="ARBA00022729"/>
    </source>
</evidence>
<dbReference type="PANTHER" id="PTHR15337">
    <property type="entry name" value="ANTERIOR GRADIENT PROTEIN-RELATED"/>
    <property type="match status" value="1"/>
</dbReference>